<dbReference type="EMBL" id="KV425883">
    <property type="protein sequence ID" value="KZW03559.1"/>
    <property type="molecule type" value="Genomic_DNA"/>
</dbReference>
<evidence type="ECO:0000313" key="2">
    <source>
        <dbReference type="Proteomes" id="UP000077266"/>
    </source>
</evidence>
<dbReference type="InParanoid" id="A0A165QG28"/>
<evidence type="ECO:0000313" key="1">
    <source>
        <dbReference type="EMBL" id="KZW03559.1"/>
    </source>
</evidence>
<dbReference type="AlphaFoldDB" id="A0A165QG28"/>
<protein>
    <submittedName>
        <fullName evidence="1">Uncharacterized protein</fullName>
    </submittedName>
</protein>
<organism evidence="1 2">
    <name type="scientific">Exidia glandulosa HHB12029</name>
    <dbReference type="NCBI Taxonomy" id="1314781"/>
    <lineage>
        <taxon>Eukaryota</taxon>
        <taxon>Fungi</taxon>
        <taxon>Dikarya</taxon>
        <taxon>Basidiomycota</taxon>
        <taxon>Agaricomycotina</taxon>
        <taxon>Agaricomycetes</taxon>
        <taxon>Auriculariales</taxon>
        <taxon>Exidiaceae</taxon>
        <taxon>Exidia</taxon>
    </lineage>
</organism>
<keyword evidence="2" id="KW-1185">Reference proteome</keyword>
<accession>A0A165QG28</accession>
<gene>
    <name evidence="1" type="ORF">EXIGLDRAFT_153132</name>
</gene>
<reference evidence="1 2" key="1">
    <citation type="journal article" date="2016" name="Mol. Biol. Evol.">
        <title>Comparative Genomics of Early-Diverging Mushroom-Forming Fungi Provides Insights into the Origins of Lignocellulose Decay Capabilities.</title>
        <authorList>
            <person name="Nagy L.G."/>
            <person name="Riley R."/>
            <person name="Tritt A."/>
            <person name="Adam C."/>
            <person name="Daum C."/>
            <person name="Floudas D."/>
            <person name="Sun H."/>
            <person name="Yadav J.S."/>
            <person name="Pangilinan J."/>
            <person name="Larsson K.H."/>
            <person name="Matsuura K."/>
            <person name="Barry K."/>
            <person name="Labutti K."/>
            <person name="Kuo R."/>
            <person name="Ohm R.A."/>
            <person name="Bhattacharya S.S."/>
            <person name="Shirouzu T."/>
            <person name="Yoshinaga Y."/>
            <person name="Martin F.M."/>
            <person name="Grigoriev I.V."/>
            <person name="Hibbett D.S."/>
        </authorList>
    </citation>
    <scope>NUCLEOTIDE SEQUENCE [LARGE SCALE GENOMIC DNA]</scope>
    <source>
        <strain evidence="1 2">HHB12029</strain>
    </source>
</reference>
<name>A0A165QG28_EXIGL</name>
<sequence length="87" mass="9556">MSESIPPLRSQDVTTTCASSALGQPPLQRAERCFPLPALGHSPQLDILLSKYEGPDEHEHLPPHVLPLRVHELPLVSLLDDTQAALY</sequence>
<dbReference type="Proteomes" id="UP000077266">
    <property type="component" value="Unassembled WGS sequence"/>
</dbReference>
<proteinExistence type="predicted"/>